<reference evidence="2 3" key="1">
    <citation type="journal article" date="2016" name="J. Microbiol.">
        <title>Dankookia rubra gen. nov., sp. nov., an alphaproteobacterium isolated from sediment of a shallow stream.</title>
        <authorList>
            <person name="Kim W.H."/>
            <person name="Kim D.H."/>
            <person name="Kang K."/>
            <person name="Ahn T.Y."/>
        </authorList>
    </citation>
    <scope>NUCLEOTIDE SEQUENCE [LARGE SCALE GENOMIC DNA]</scope>
    <source>
        <strain evidence="2 3">JCM30602</strain>
    </source>
</reference>
<proteinExistence type="predicted"/>
<organism evidence="2 3">
    <name type="scientific">Dankookia rubra</name>
    <dbReference type="NCBI Taxonomy" id="1442381"/>
    <lineage>
        <taxon>Bacteria</taxon>
        <taxon>Pseudomonadati</taxon>
        <taxon>Pseudomonadota</taxon>
        <taxon>Alphaproteobacteria</taxon>
        <taxon>Acetobacterales</taxon>
        <taxon>Roseomonadaceae</taxon>
        <taxon>Dankookia</taxon>
    </lineage>
</organism>
<keyword evidence="3" id="KW-1185">Reference proteome</keyword>
<dbReference type="InterPro" id="IPR003806">
    <property type="entry name" value="ATP-grasp_PylC-type"/>
</dbReference>
<dbReference type="EMBL" id="SMSJ01000043">
    <property type="protein sequence ID" value="TDH60190.1"/>
    <property type="molecule type" value="Genomic_DNA"/>
</dbReference>
<dbReference type="Gene3D" id="3.40.50.20">
    <property type="match status" value="1"/>
</dbReference>
<dbReference type="OrthoDB" id="40611at2"/>
<comment type="caution">
    <text evidence="2">The sequence shown here is derived from an EMBL/GenBank/DDBJ whole genome shotgun (WGS) entry which is preliminary data.</text>
</comment>
<dbReference type="Pfam" id="PF02655">
    <property type="entry name" value="ATP-grasp_3"/>
    <property type="match status" value="1"/>
</dbReference>
<dbReference type="GO" id="GO:0005524">
    <property type="term" value="F:ATP binding"/>
    <property type="evidence" value="ECO:0007669"/>
    <property type="project" value="InterPro"/>
</dbReference>
<name>A0A4R5QAV1_9PROT</name>
<dbReference type="Proteomes" id="UP000295096">
    <property type="component" value="Unassembled WGS sequence"/>
</dbReference>
<sequence>MPRHPRRMNTVLLTLGRLPKALDIARSFAAAGWRVVVAEPHPRHLAGASRSVDRSIRVTAPAEDAAAYLRDLARVVREEGVSLVVPVSEEAMHVAFLRPLLPAGVRLLAMPPELVLRLHDKHGFALTAAEAGLAVPETFALNDPAARDLAEAAEVIVKPVHSCSGRGVRRIPRGTPLPQPEPAVVQRLVRGEEHSSCTLAQAGRVQGTAVYRGTLMSGSVAVGFERVEHPAIEAWIARFVAATGWCGFIAFDFIVDAAGIPWGIECNPRTTSGLHFFAEADLAPAILDPAHPLRFRPERRLQQFWSCVTETQGSFGDWPRFRANLRHLLGTPDVTWRAADPLPLLTMPWTAWPIISEANRRGVPFGEVATLDVGWNAAEPALHAPAGRTAG</sequence>
<dbReference type="SUPFAM" id="SSF56059">
    <property type="entry name" value="Glutathione synthetase ATP-binding domain-like"/>
    <property type="match status" value="1"/>
</dbReference>
<accession>A0A4R5QAV1</accession>
<evidence type="ECO:0000259" key="1">
    <source>
        <dbReference type="Pfam" id="PF02655"/>
    </source>
</evidence>
<dbReference type="RefSeq" id="WP_133291027.1">
    <property type="nucleotide sequence ID" value="NZ_SMSJ01000043.1"/>
</dbReference>
<gene>
    <name evidence="2" type="ORF">E2C06_23490</name>
</gene>
<evidence type="ECO:0000313" key="3">
    <source>
        <dbReference type="Proteomes" id="UP000295096"/>
    </source>
</evidence>
<dbReference type="Gene3D" id="3.30.470.20">
    <property type="entry name" value="ATP-grasp fold, B domain"/>
    <property type="match status" value="1"/>
</dbReference>
<protein>
    <submittedName>
        <fullName evidence="2">ATP-grasp domain-containing protein</fullName>
    </submittedName>
</protein>
<feature type="domain" description="ATP-grasp fold PylC-type" evidence="1">
    <location>
        <begin position="124"/>
        <end position="272"/>
    </location>
</feature>
<dbReference type="GO" id="GO:0046872">
    <property type="term" value="F:metal ion binding"/>
    <property type="evidence" value="ECO:0007669"/>
    <property type="project" value="InterPro"/>
</dbReference>
<dbReference type="AlphaFoldDB" id="A0A4R5QAV1"/>
<evidence type="ECO:0000313" key="2">
    <source>
        <dbReference type="EMBL" id="TDH60190.1"/>
    </source>
</evidence>